<protein>
    <submittedName>
        <fullName evidence="4">Putative sulfotransferase 1C2</fullName>
    </submittedName>
</protein>
<reference evidence="4 5" key="1">
    <citation type="journal article" date="2017" name="PLoS Biol.">
        <title>The sea cucumber genome provides insights into morphological evolution and visceral regeneration.</title>
        <authorList>
            <person name="Zhang X."/>
            <person name="Sun L."/>
            <person name="Yuan J."/>
            <person name="Sun Y."/>
            <person name="Gao Y."/>
            <person name="Zhang L."/>
            <person name="Li S."/>
            <person name="Dai H."/>
            <person name="Hamel J.F."/>
            <person name="Liu C."/>
            <person name="Yu Y."/>
            <person name="Liu S."/>
            <person name="Lin W."/>
            <person name="Guo K."/>
            <person name="Jin S."/>
            <person name="Xu P."/>
            <person name="Storey K.B."/>
            <person name="Huan P."/>
            <person name="Zhang T."/>
            <person name="Zhou Y."/>
            <person name="Zhang J."/>
            <person name="Lin C."/>
            <person name="Li X."/>
            <person name="Xing L."/>
            <person name="Huo D."/>
            <person name="Sun M."/>
            <person name="Wang L."/>
            <person name="Mercier A."/>
            <person name="Li F."/>
            <person name="Yang H."/>
            <person name="Xiang J."/>
        </authorList>
    </citation>
    <scope>NUCLEOTIDE SEQUENCE [LARGE SCALE GENOMIC DNA]</scope>
    <source>
        <strain evidence="4">Shaxun</strain>
        <tissue evidence="4">Muscle</tissue>
    </source>
</reference>
<dbReference type="Proteomes" id="UP000230750">
    <property type="component" value="Unassembled WGS sequence"/>
</dbReference>
<keyword evidence="5" id="KW-1185">Reference proteome</keyword>
<dbReference type="Gene3D" id="3.40.50.300">
    <property type="entry name" value="P-loop containing nucleotide triphosphate hydrolases"/>
    <property type="match status" value="2"/>
</dbReference>
<dbReference type="InterPro" id="IPR000863">
    <property type="entry name" value="Sulfotransferase_dom"/>
</dbReference>
<feature type="domain" description="Sulfotransferase" evidence="3">
    <location>
        <begin position="61"/>
        <end position="195"/>
    </location>
</feature>
<name>A0A2G8KTG6_STIJA</name>
<keyword evidence="2 4" id="KW-0808">Transferase</keyword>
<dbReference type="OrthoDB" id="205623at2759"/>
<comment type="caution">
    <text evidence="4">The sequence shown here is derived from an EMBL/GenBank/DDBJ whole genome shotgun (WGS) entry which is preliminary data.</text>
</comment>
<organism evidence="4 5">
    <name type="scientific">Stichopus japonicus</name>
    <name type="common">Sea cucumber</name>
    <dbReference type="NCBI Taxonomy" id="307972"/>
    <lineage>
        <taxon>Eukaryota</taxon>
        <taxon>Metazoa</taxon>
        <taxon>Echinodermata</taxon>
        <taxon>Eleutherozoa</taxon>
        <taxon>Echinozoa</taxon>
        <taxon>Holothuroidea</taxon>
        <taxon>Aspidochirotacea</taxon>
        <taxon>Aspidochirotida</taxon>
        <taxon>Stichopodidae</taxon>
        <taxon>Apostichopus</taxon>
    </lineage>
</organism>
<evidence type="ECO:0000313" key="5">
    <source>
        <dbReference type="Proteomes" id="UP000230750"/>
    </source>
</evidence>
<comment type="similarity">
    <text evidence="1">Belongs to the sulfotransferase 1 family.</text>
</comment>
<evidence type="ECO:0000256" key="2">
    <source>
        <dbReference type="ARBA" id="ARBA00022679"/>
    </source>
</evidence>
<dbReference type="GO" id="GO:0008146">
    <property type="term" value="F:sulfotransferase activity"/>
    <property type="evidence" value="ECO:0007669"/>
    <property type="project" value="InterPro"/>
</dbReference>
<evidence type="ECO:0000256" key="1">
    <source>
        <dbReference type="ARBA" id="ARBA00005771"/>
    </source>
</evidence>
<sequence>MAIHYTQEQHDQKQREIAELFGIPEEARAIAKRHDFEGVMFTNTSPPKSLLEIRDWETKEDDVFVATYPKSGTHWMWEIVLLTYARGLPKDIDRSRMLGAAFEMLNPPDFKVPGHEVYAKMDSPRITVTHLPWQFLPKQLTEGKKGKIIYVMRNPKDVLASMSRFTFGSSGIDKETKMWEYALNTFLTGDRLPGSGQPLSKFLLGKELDEEALKAVETNSSVKNMKKSYDEIEKSKPDGKLITRAMGANPFIQKGVTGTWKEFFTVAENELFDSVCKEKIAEWGFDVAYQ</sequence>
<dbReference type="AlphaFoldDB" id="A0A2G8KTG6"/>
<proteinExistence type="inferred from homology"/>
<dbReference type="STRING" id="307972.A0A2G8KTG6"/>
<evidence type="ECO:0000313" key="4">
    <source>
        <dbReference type="EMBL" id="PIK51296.1"/>
    </source>
</evidence>
<dbReference type="EMBL" id="MRZV01000380">
    <property type="protein sequence ID" value="PIK51296.1"/>
    <property type="molecule type" value="Genomic_DNA"/>
</dbReference>
<gene>
    <name evidence="4" type="ORF">BSL78_11816</name>
</gene>
<dbReference type="SUPFAM" id="SSF52540">
    <property type="entry name" value="P-loop containing nucleoside triphosphate hydrolases"/>
    <property type="match status" value="1"/>
</dbReference>
<evidence type="ECO:0000259" key="3">
    <source>
        <dbReference type="Pfam" id="PF00685"/>
    </source>
</evidence>
<accession>A0A2G8KTG6</accession>
<feature type="domain" description="Sulfotransferase" evidence="3">
    <location>
        <begin position="204"/>
        <end position="284"/>
    </location>
</feature>
<dbReference type="PANTHER" id="PTHR11783">
    <property type="entry name" value="SULFOTRANSFERASE SULT"/>
    <property type="match status" value="1"/>
</dbReference>
<dbReference type="Pfam" id="PF00685">
    <property type="entry name" value="Sulfotransfer_1"/>
    <property type="match status" value="2"/>
</dbReference>
<dbReference type="InterPro" id="IPR027417">
    <property type="entry name" value="P-loop_NTPase"/>
</dbReference>